<dbReference type="EMBL" id="AGNL01041046">
    <property type="protein sequence ID" value="EJK51767.1"/>
    <property type="molecule type" value="Genomic_DNA"/>
</dbReference>
<evidence type="ECO:0000313" key="2">
    <source>
        <dbReference type="Proteomes" id="UP000266841"/>
    </source>
</evidence>
<keyword evidence="2" id="KW-1185">Reference proteome</keyword>
<accession>K0RYQ1</accession>
<dbReference type="Proteomes" id="UP000266841">
    <property type="component" value="Unassembled WGS sequence"/>
</dbReference>
<evidence type="ECO:0000313" key="1">
    <source>
        <dbReference type="EMBL" id="EJK51767.1"/>
    </source>
</evidence>
<sequence length="125" mass="13574">EEERAALLDRPVEEVVDQSRPRPPLVVVVVVRAPVVRRVGRVPAESAALGEPPPVPLRLRTAASLPGGTTAAAADVTFWNSESLRAKALREFLSYTVTSTLNRGEDCWPSADVDIAKAYRMTPRS</sequence>
<gene>
    <name evidence="1" type="ORF">THAOC_29033</name>
</gene>
<feature type="non-terminal residue" evidence="1">
    <location>
        <position position="1"/>
    </location>
</feature>
<name>K0RYQ1_THAOC</name>
<reference evidence="1 2" key="1">
    <citation type="journal article" date="2012" name="Genome Biol.">
        <title>Genome and low-iron response of an oceanic diatom adapted to chronic iron limitation.</title>
        <authorList>
            <person name="Lommer M."/>
            <person name="Specht M."/>
            <person name="Roy A.S."/>
            <person name="Kraemer L."/>
            <person name="Andreson R."/>
            <person name="Gutowska M.A."/>
            <person name="Wolf J."/>
            <person name="Bergner S.V."/>
            <person name="Schilhabel M.B."/>
            <person name="Klostermeier U.C."/>
            <person name="Beiko R.G."/>
            <person name="Rosenstiel P."/>
            <person name="Hippler M."/>
            <person name="Laroche J."/>
        </authorList>
    </citation>
    <scope>NUCLEOTIDE SEQUENCE [LARGE SCALE GENOMIC DNA]</scope>
    <source>
        <strain evidence="1 2">CCMP1005</strain>
    </source>
</reference>
<organism evidence="1 2">
    <name type="scientific">Thalassiosira oceanica</name>
    <name type="common">Marine diatom</name>
    <dbReference type="NCBI Taxonomy" id="159749"/>
    <lineage>
        <taxon>Eukaryota</taxon>
        <taxon>Sar</taxon>
        <taxon>Stramenopiles</taxon>
        <taxon>Ochrophyta</taxon>
        <taxon>Bacillariophyta</taxon>
        <taxon>Coscinodiscophyceae</taxon>
        <taxon>Thalassiosirophycidae</taxon>
        <taxon>Thalassiosirales</taxon>
        <taxon>Thalassiosiraceae</taxon>
        <taxon>Thalassiosira</taxon>
    </lineage>
</organism>
<proteinExistence type="predicted"/>
<comment type="caution">
    <text evidence="1">The sequence shown here is derived from an EMBL/GenBank/DDBJ whole genome shotgun (WGS) entry which is preliminary data.</text>
</comment>
<protein>
    <submittedName>
        <fullName evidence="1">Uncharacterized protein</fullName>
    </submittedName>
</protein>
<dbReference type="AlphaFoldDB" id="K0RYQ1"/>